<accession>A0A9N8J0X8</accession>
<organism evidence="1 2">
    <name type="scientific">Flavobacterium panici</name>
    <dbReference type="NCBI Taxonomy" id="2654843"/>
    <lineage>
        <taxon>Bacteria</taxon>
        <taxon>Pseudomonadati</taxon>
        <taxon>Bacteroidota</taxon>
        <taxon>Flavobacteriia</taxon>
        <taxon>Flavobacteriales</taxon>
        <taxon>Flavobacteriaceae</taxon>
        <taxon>Flavobacterium</taxon>
    </lineage>
</organism>
<dbReference type="AlphaFoldDB" id="A0A9N8J0X8"/>
<reference evidence="1 2" key="1">
    <citation type="submission" date="2020-06" db="EMBL/GenBank/DDBJ databases">
        <authorList>
            <person name="Criscuolo A."/>
        </authorList>
    </citation>
    <scope>NUCLEOTIDE SEQUENCE [LARGE SCALE GENOMIC DNA]</scope>
    <source>
        <strain evidence="1">PXU-55</strain>
    </source>
</reference>
<gene>
    <name evidence="1" type="ORF">FLAPXU55_01909</name>
</gene>
<dbReference type="EMBL" id="CAIJDE010000038">
    <property type="protein sequence ID" value="CAC9974214.1"/>
    <property type="molecule type" value="Genomic_DNA"/>
</dbReference>
<dbReference type="Proteomes" id="UP000533639">
    <property type="component" value="Unassembled WGS sequence"/>
</dbReference>
<proteinExistence type="predicted"/>
<keyword evidence="2" id="KW-1185">Reference proteome</keyword>
<evidence type="ECO:0000313" key="2">
    <source>
        <dbReference type="Proteomes" id="UP000533639"/>
    </source>
</evidence>
<sequence>MEKIIFEKAVLEYFDNLVFALFEEEYFGFFETAQNYIDKIVDFIISSTSTFPPKKTPKSLQYLGSNYIFYKSNARTTWYIFFEKRNQNYLITGILNNYSEEAKEL</sequence>
<name>A0A9N8J0X8_9FLAO</name>
<protein>
    <submittedName>
        <fullName evidence="1">Uncharacterized protein</fullName>
    </submittedName>
</protein>
<comment type="caution">
    <text evidence="1">The sequence shown here is derived from an EMBL/GenBank/DDBJ whole genome shotgun (WGS) entry which is preliminary data.</text>
</comment>
<evidence type="ECO:0000313" key="1">
    <source>
        <dbReference type="EMBL" id="CAC9974214.1"/>
    </source>
</evidence>
<dbReference type="RefSeq" id="WP_180857480.1">
    <property type="nucleotide sequence ID" value="NZ_CAIJDE010000038.1"/>
</dbReference>